<evidence type="ECO:0000313" key="7">
    <source>
        <dbReference type="Proteomes" id="UP000594262"/>
    </source>
</evidence>
<dbReference type="InterPro" id="IPR045238">
    <property type="entry name" value="Tim23-like"/>
</dbReference>
<dbReference type="RefSeq" id="XP_066936846.1">
    <property type="nucleotide sequence ID" value="XM_067080745.1"/>
</dbReference>
<dbReference type="EnsemblMetazoa" id="CLYHEMT012386.1">
    <property type="protein sequence ID" value="CLYHEMP012386.1"/>
    <property type="gene ID" value="CLYHEMG012386"/>
</dbReference>
<proteinExistence type="predicted"/>
<protein>
    <recommendedName>
        <fullName evidence="8">Mitochondrial import inner membrane translocase subunit TIM23</fullName>
    </recommendedName>
</protein>
<feature type="transmembrane region" description="Helical" evidence="5">
    <location>
        <begin position="62"/>
        <end position="83"/>
    </location>
</feature>
<name>A0A7M5UMM1_9CNID</name>
<dbReference type="GO" id="GO:0008320">
    <property type="term" value="F:protein transmembrane transporter activity"/>
    <property type="evidence" value="ECO:0007669"/>
    <property type="project" value="TreeGrafter"/>
</dbReference>
<dbReference type="AlphaFoldDB" id="A0A7M5UMM1"/>
<evidence type="ECO:0000256" key="3">
    <source>
        <dbReference type="ARBA" id="ARBA00022989"/>
    </source>
</evidence>
<evidence type="ECO:0000256" key="1">
    <source>
        <dbReference type="ARBA" id="ARBA00004141"/>
    </source>
</evidence>
<keyword evidence="7" id="KW-1185">Reference proteome</keyword>
<evidence type="ECO:0000256" key="5">
    <source>
        <dbReference type="SAM" id="Phobius"/>
    </source>
</evidence>
<evidence type="ECO:0008006" key="8">
    <source>
        <dbReference type="Google" id="ProtNLM"/>
    </source>
</evidence>
<feature type="transmembrane region" description="Helical" evidence="5">
    <location>
        <begin position="161"/>
        <end position="183"/>
    </location>
</feature>
<dbReference type="GeneID" id="136824740"/>
<evidence type="ECO:0000313" key="6">
    <source>
        <dbReference type="EnsemblMetazoa" id="CLYHEMP012386.1"/>
    </source>
</evidence>
<comment type="subcellular location">
    <subcellularLocation>
        <location evidence="1">Membrane</location>
        <topology evidence="1">Multi-pass membrane protein</topology>
    </subcellularLocation>
</comment>
<dbReference type="Pfam" id="PF02466">
    <property type="entry name" value="Tim17"/>
    <property type="match status" value="1"/>
</dbReference>
<organism evidence="6 7">
    <name type="scientific">Clytia hemisphaerica</name>
    <dbReference type="NCBI Taxonomy" id="252671"/>
    <lineage>
        <taxon>Eukaryota</taxon>
        <taxon>Metazoa</taxon>
        <taxon>Cnidaria</taxon>
        <taxon>Hydrozoa</taxon>
        <taxon>Hydroidolina</taxon>
        <taxon>Leptothecata</taxon>
        <taxon>Obeliida</taxon>
        <taxon>Clytiidae</taxon>
        <taxon>Clytia</taxon>
    </lineage>
</organism>
<evidence type="ECO:0000256" key="2">
    <source>
        <dbReference type="ARBA" id="ARBA00022692"/>
    </source>
</evidence>
<keyword evidence="2 5" id="KW-0812">Transmembrane</keyword>
<dbReference type="GO" id="GO:0005744">
    <property type="term" value="C:TIM23 mitochondrial import inner membrane translocase complex"/>
    <property type="evidence" value="ECO:0007669"/>
    <property type="project" value="TreeGrafter"/>
</dbReference>
<reference evidence="6" key="1">
    <citation type="submission" date="2021-01" db="UniProtKB">
        <authorList>
            <consortium name="EnsemblMetazoa"/>
        </authorList>
    </citation>
    <scope>IDENTIFICATION</scope>
</reference>
<keyword evidence="4 5" id="KW-0472">Membrane</keyword>
<dbReference type="Proteomes" id="UP000594262">
    <property type="component" value="Unplaced"/>
</dbReference>
<dbReference type="OrthoDB" id="159299at2759"/>
<keyword evidence="3 5" id="KW-1133">Transmembrane helix</keyword>
<accession>A0A7M5UMM1</accession>
<evidence type="ECO:0000256" key="4">
    <source>
        <dbReference type="ARBA" id="ARBA00023136"/>
    </source>
</evidence>
<dbReference type="PANTHER" id="PTHR15371:SF0">
    <property type="entry name" value="SD19278P"/>
    <property type="match status" value="1"/>
</dbReference>
<dbReference type="PANTHER" id="PTHR15371">
    <property type="entry name" value="TIM23"/>
    <property type="match status" value="1"/>
</dbReference>
<sequence length="198" mass="21054">MMNGNYPETDYSSVGNISVYSSGLGSLSPYLNVDPSFLHQDGGAEFVFAEDSHKKRGWGERMFTSIGWSYGSGLLVGGIWGLAEGLRRPDGTTFKLRLNSVLNGCTRRGPFLGNSLAVVALLYGCTSTAIEKARGVEDEYNSIAAGVTSGVLFKSTGGPRAIAIAGTIGGAAALMFIASNRLWNNRGQTWSKSQPNWA</sequence>
<dbReference type="GO" id="GO:0030150">
    <property type="term" value="P:protein import into mitochondrial matrix"/>
    <property type="evidence" value="ECO:0007669"/>
    <property type="project" value="TreeGrafter"/>
</dbReference>